<keyword evidence="1" id="KW-0812">Transmembrane</keyword>
<proteinExistence type="predicted"/>
<protein>
    <submittedName>
        <fullName evidence="2">BatD family protein</fullName>
    </submittedName>
</protein>
<keyword evidence="1" id="KW-1133">Transmembrane helix</keyword>
<dbReference type="EMBL" id="CP094326">
    <property type="protein sequence ID" value="UNY99974.1"/>
    <property type="molecule type" value="Genomic_DNA"/>
</dbReference>
<gene>
    <name evidence="2" type="ORF">MQE36_06400</name>
</gene>
<name>A0ABY3YQ58_9FLAO</name>
<reference evidence="2 3" key="1">
    <citation type="journal article" date="2018" name="Int. J. Syst. Evol. Microbiol.">
        <title>Zhouia spongiae sp. nov., isolated from a marine sponge.</title>
        <authorList>
            <person name="Zhuang L."/>
            <person name="Lin B."/>
            <person name="Qin F."/>
            <person name="Luo L."/>
        </authorList>
    </citation>
    <scope>NUCLEOTIDE SEQUENCE [LARGE SCALE GENOMIC DNA]</scope>
    <source>
        <strain evidence="2 3">HN-Y44</strain>
    </source>
</reference>
<accession>A0ABY3YQ58</accession>
<sequence>MDTIRLHTNKLPAIRIWLILGFFSLGCLSGFAQTTPKVTSNVDSTSIKIGEQIQYKIQVETDTTAQVMFPDGQTFAPMEVVEASPVDSIIIEDKLNLIKKYALTKFDSGTYNIPVQTVLINKIPYLLDSLKVKVANVAVDTTKQKMYDIKPLVEVEKNYSGWWKYIFYAFLALTIIGGLLYWFVFREKPLTREEKEALLPPYERAILELKKLDESKFLIQSEYKAYYSQLTNIVRSYLEEDVHITALESTTDELIGKLEMLKDAGNLDLDGETIVQFKKVLETADLVKFARSTPENAVIENDRKLIENIVVKTKEALPEPTEEELLQNEEYLEELARKKQKRKLIITAVASLLVLGITISAFGWYYGFGYVKDTIVGHPTKELAEREWIRSEYGFPPVSIETPKVLKRIKTELPAEAHNLISSNQIFGYGSMMSNFYITASSTTYKKGVEFDGQKAIDATIKSMEQQGAKNIILKDEEISTPTNKKGLKVYGSMQIDTPGNNGSHNAEYVLLNFTEGGGFQQVLIVYNEGDTYAGQIVERIINSIDFKTGS</sequence>
<feature type="transmembrane region" description="Helical" evidence="1">
    <location>
        <begin position="344"/>
        <end position="366"/>
    </location>
</feature>
<dbReference type="PROSITE" id="PS51257">
    <property type="entry name" value="PROKAR_LIPOPROTEIN"/>
    <property type="match status" value="1"/>
</dbReference>
<feature type="transmembrane region" description="Helical" evidence="1">
    <location>
        <begin position="12"/>
        <end position="32"/>
    </location>
</feature>
<organism evidence="2 3">
    <name type="scientific">Zhouia spongiae</name>
    <dbReference type="NCBI Taxonomy" id="2202721"/>
    <lineage>
        <taxon>Bacteria</taxon>
        <taxon>Pseudomonadati</taxon>
        <taxon>Bacteroidota</taxon>
        <taxon>Flavobacteriia</taxon>
        <taxon>Flavobacteriales</taxon>
        <taxon>Flavobacteriaceae</taxon>
        <taxon>Zhouia</taxon>
    </lineage>
</organism>
<dbReference type="RefSeq" id="WP_242938342.1">
    <property type="nucleotide sequence ID" value="NZ_CP094326.1"/>
</dbReference>
<feature type="transmembrane region" description="Helical" evidence="1">
    <location>
        <begin position="165"/>
        <end position="185"/>
    </location>
</feature>
<evidence type="ECO:0000256" key="1">
    <source>
        <dbReference type="SAM" id="Phobius"/>
    </source>
</evidence>
<dbReference type="Proteomes" id="UP000829476">
    <property type="component" value="Chromosome"/>
</dbReference>
<evidence type="ECO:0000313" key="3">
    <source>
        <dbReference type="Proteomes" id="UP000829476"/>
    </source>
</evidence>
<evidence type="ECO:0000313" key="2">
    <source>
        <dbReference type="EMBL" id="UNY99974.1"/>
    </source>
</evidence>
<keyword evidence="3" id="KW-1185">Reference proteome</keyword>
<keyword evidence="1" id="KW-0472">Membrane</keyword>